<reference evidence="2 3" key="1">
    <citation type="journal article" date="2010" name="PLoS ONE">
        <title>The complete genome of Propionibacterium freudenreichii CIRM-BIA1, a hardy actinobacterium with food and probiotic applications.</title>
        <authorList>
            <person name="Falentin H."/>
            <person name="Deutsch S.M."/>
            <person name="Jan G."/>
            <person name="Loux V."/>
            <person name="Thierry A."/>
            <person name="Parayre S."/>
            <person name="Maillard M.B."/>
            <person name="Dherbecourt J."/>
            <person name="Cousin F.J."/>
            <person name="Jardin J."/>
            <person name="Siguier P."/>
            <person name="Couloux A."/>
            <person name="Barbe V."/>
            <person name="Vacherie B."/>
            <person name="Wincker P."/>
            <person name="Gibrat J.F."/>
            <person name="Gaillardin C."/>
            <person name="Lortal S."/>
        </authorList>
    </citation>
    <scope>NUCLEOTIDE SEQUENCE [LARGE SCALE GENOMIC DNA]</scope>
    <source>
        <strain evidence="3">ATCC 9614 / DSM 4902 / CIP 103027 / NCIMB 8099 / CIRM-BIA1</strain>
    </source>
</reference>
<keyword evidence="3" id="KW-1185">Reference proteome</keyword>
<gene>
    <name evidence="2" type="ordered locus">PFREUD_03520</name>
</gene>
<dbReference type="STRING" id="754252.PFREUD_03520"/>
<proteinExistence type="predicted"/>
<dbReference type="AlphaFoldDB" id="D7GIG4"/>
<name>D7GIG4_PROFC</name>
<keyword evidence="1" id="KW-0812">Transmembrane</keyword>
<dbReference type="HOGENOM" id="CLU_1833427_0_0_11"/>
<keyword evidence="1" id="KW-0472">Membrane</keyword>
<sequence>MMGTIVSFLVVGGLILWVLVDIHQNAKEERAKKARIQAREDKLEARADAEYEYQQALRLAELRLLEQQRINEALASPDDLDAILAQLERDAALDQAMGTEAMLNDGVAPASRSASPQRRREAASLRCAKCGQARCSHVWR</sequence>
<dbReference type="KEGG" id="pfr:PFREUD_03520"/>
<evidence type="ECO:0000313" key="3">
    <source>
        <dbReference type="Proteomes" id="UP000000936"/>
    </source>
</evidence>
<evidence type="ECO:0000313" key="2">
    <source>
        <dbReference type="EMBL" id="CBL55886.1"/>
    </source>
</evidence>
<protein>
    <submittedName>
        <fullName evidence="2">Uncharacterized protein</fullName>
    </submittedName>
</protein>
<organism evidence="2 3">
    <name type="scientific">Propionibacterium freudenreichii subsp. shermanii (strain ATCC 9614 / DSM 4902 / CIP 103027 / NCIMB 8099 / CIRM-BIA1)</name>
    <dbReference type="NCBI Taxonomy" id="754252"/>
    <lineage>
        <taxon>Bacteria</taxon>
        <taxon>Bacillati</taxon>
        <taxon>Actinomycetota</taxon>
        <taxon>Actinomycetes</taxon>
        <taxon>Propionibacteriales</taxon>
        <taxon>Propionibacteriaceae</taxon>
        <taxon>Propionibacterium</taxon>
    </lineage>
</organism>
<dbReference type="Proteomes" id="UP000000936">
    <property type="component" value="Chromosome"/>
</dbReference>
<accession>D7GIG4</accession>
<dbReference type="EMBL" id="FN806773">
    <property type="protein sequence ID" value="CBL55886.1"/>
    <property type="molecule type" value="Genomic_DNA"/>
</dbReference>
<keyword evidence="1" id="KW-1133">Transmembrane helix</keyword>
<feature type="transmembrane region" description="Helical" evidence="1">
    <location>
        <begin position="6"/>
        <end position="23"/>
    </location>
</feature>
<evidence type="ECO:0000256" key="1">
    <source>
        <dbReference type="SAM" id="Phobius"/>
    </source>
</evidence>